<dbReference type="GO" id="GO:0008168">
    <property type="term" value="F:methyltransferase activity"/>
    <property type="evidence" value="ECO:0007669"/>
    <property type="project" value="UniProtKB-KW"/>
</dbReference>
<dbReference type="Pfam" id="PF08241">
    <property type="entry name" value="Methyltransf_11"/>
    <property type="match status" value="1"/>
</dbReference>
<evidence type="ECO:0000259" key="1">
    <source>
        <dbReference type="Pfam" id="PF08241"/>
    </source>
</evidence>
<gene>
    <name evidence="2" type="ORF">SNE35_03995</name>
</gene>
<comment type="caution">
    <text evidence="2">The sequence shown here is derived from an EMBL/GenBank/DDBJ whole genome shotgun (WGS) entry which is preliminary data.</text>
</comment>
<name>A0ABU5DBZ6_9BURK</name>
<accession>A0ABU5DBZ6</accession>
<dbReference type="CDD" id="cd02440">
    <property type="entry name" value="AdoMet_MTases"/>
    <property type="match status" value="1"/>
</dbReference>
<evidence type="ECO:0000313" key="3">
    <source>
        <dbReference type="Proteomes" id="UP001285263"/>
    </source>
</evidence>
<organism evidence="2 3">
    <name type="scientific">Roseateles agri</name>
    <dbReference type="NCBI Taxonomy" id="3098619"/>
    <lineage>
        <taxon>Bacteria</taxon>
        <taxon>Pseudomonadati</taxon>
        <taxon>Pseudomonadota</taxon>
        <taxon>Betaproteobacteria</taxon>
        <taxon>Burkholderiales</taxon>
        <taxon>Sphaerotilaceae</taxon>
        <taxon>Roseateles</taxon>
    </lineage>
</organism>
<protein>
    <submittedName>
        <fullName evidence="2">Class I SAM-dependent methyltransferase</fullName>
        <ecNumber evidence="2">2.1.-.-</ecNumber>
    </submittedName>
</protein>
<keyword evidence="3" id="KW-1185">Reference proteome</keyword>
<reference evidence="2 3" key="1">
    <citation type="submission" date="2023-11" db="EMBL/GenBank/DDBJ databases">
        <title>Paucibacter sp. nov., isolated from fresh soil in Korea.</title>
        <authorList>
            <person name="Le N.T.T."/>
        </authorList>
    </citation>
    <scope>NUCLEOTIDE SEQUENCE [LARGE SCALE GENOMIC DNA]</scope>
    <source>
        <strain evidence="2 3">R3-3</strain>
    </source>
</reference>
<evidence type="ECO:0000313" key="2">
    <source>
        <dbReference type="EMBL" id="MDY0743649.1"/>
    </source>
</evidence>
<dbReference type="InterPro" id="IPR013216">
    <property type="entry name" value="Methyltransf_11"/>
</dbReference>
<dbReference type="Gene3D" id="3.40.50.150">
    <property type="entry name" value="Vaccinia Virus protein VP39"/>
    <property type="match status" value="1"/>
</dbReference>
<dbReference type="RefSeq" id="WP_320421547.1">
    <property type="nucleotide sequence ID" value="NZ_JAXCLA010000001.1"/>
</dbReference>
<dbReference type="InterPro" id="IPR029063">
    <property type="entry name" value="SAM-dependent_MTases_sf"/>
</dbReference>
<dbReference type="SUPFAM" id="SSF53335">
    <property type="entry name" value="S-adenosyl-L-methionine-dependent methyltransferases"/>
    <property type="match status" value="1"/>
</dbReference>
<dbReference type="GO" id="GO:0032259">
    <property type="term" value="P:methylation"/>
    <property type="evidence" value="ECO:0007669"/>
    <property type="project" value="UniProtKB-KW"/>
</dbReference>
<proteinExistence type="predicted"/>
<keyword evidence="2" id="KW-0808">Transferase</keyword>
<dbReference type="EC" id="2.1.-.-" evidence="2"/>
<dbReference type="EMBL" id="JAXCLA010000001">
    <property type="protein sequence ID" value="MDY0743649.1"/>
    <property type="molecule type" value="Genomic_DNA"/>
</dbReference>
<keyword evidence="2" id="KW-0489">Methyltransferase</keyword>
<dbReference type="Proteomes" id="UP001285263">
    <property type="component" value="Unassembled WGS sequence"/>
</dbReference>
<dbReference type="PANTHER" id="PTHR43591">
    <property type="entry name" value="METHYLTRANSFERASE"/>
    <property type="match status" value="1"/>
</dbReference>
<feature type="domain" description="Methyltransferase type 11" evidence="1">
    <location>
        <begin position="45"/>
        <end position="140"/>
    </location>
</feature>
<sequence length="264" mass="28435">MNKPSNEIRFDDGAAYEQMMGRWSALVGERFLDWIAVPAGARWADVGCGNGAFTQQLTQRGAPAEVWAFDPSPGQLSYARTRLPADAPPVHWAEGDAMKLPLADASCDAAVMALVLFFVPQPAVGVAEMVRVVRPGGIVAAYHWDILNGGFPLAAIGAEALKIGLQPPQPPSVEASTIEASTKLWTDAGLRDVQTTQFTVERRFESFDEYWNVAITGSAMRALFGSLPAEDVALLKSRVRERVKADDGPLTLSARANAIRGVRA</sequence>